<dbReference type="InterPro" id="IPR023765">
    <property type="entry name" value="SBP_5_CS"/>
</dbReference>
<dbReference type="FunFam" id="3.10.105.10:FF:000002">
    <property type="entry name" value="Dipeptide ABC transporter, substrate-binding protein"/>
    <property type="match status" value="1"/>
</dbReference>
<dbReference type="GO" id="GO:0043190">
    <property type="term" value="C:ATP-binding cassette (ABC) transporter complex"/>
    <property type="evidence" value="ECO:0007669"/>
    <property type="project" value="InterPro"/>
</dbReference>
<dbReference type="PROSITE" id="PS01040">
    <property type="entry name" value="SBP_BACTERIAL_5"/>
    <property type="match status" value="1"/>
</dbReference>
<evidence type="ECO:0000256" key="4">
    <source>
        <dbReference type="SAM" id="SignalP"/>
    </source>
</evidence>
<evidence type="ECO:0000256" key="1">
    <source>
        <dbReference type="ARBA" id="ARBA00004418"/>
    </source>
</evidence>
<dbReference type="SUPFAM" id="SSF53850">
    <property type="entry name" value="Periplasmic binding protein-like II"/>
    <property type="match status" value="1"/>
</dbReference>
<accession>A0AA42CFG6</accession>
<keyword evidence="3 4" id="KW-0732">Signal</keyword>
<dbReference type="PANTHER" id="PTHR30290">
    <property type="entry name" value="PERIPLASMIC BINDING COMPONENT OF ABC TRANSPORTER"/>
    <property type="match status" value="1"/>
</dbReference>
<dbReference type="Gene3D" id="3.40.190.10">
    <property type="entry name" value="Periplasmic binding protein-like II"/>
    <property type="match status" value="1"/>
</dbReference>
<dbReference type="EMBL" id="JAPDNT010000021">
    <property type="protein sequence ID" value="MCW3476599.1"/>
    <property type="molecule type" value="Genomic_DNA"/>
</dbReference>
<evidence type="ECO:0000259" key="5">
    <source>
        <dbReference type="Pfam" id="PF00496"/>
    </source>
</evidence>
<comment type="subcellular location">
    <subcellularLocation>
        <location evidence="1">Periplasm</location>
    </subcellularLocation>
</comment>
<dbReference type="GO" id="GO:0030288">
    <property type="term" value="C:outer membrane-bounded periplasmic space"/>
    <property type="evidence" value="ECO:0007669"/>
    <property type="project" value="TreeGrafter"/>
</dbReference>
<dbReference type="Gene3D" id="3.90.76.10">
    <property type="entry name" value="Dipeptide-binding Protein, Domain 1"/>
    <property type="match status" value="1"/>
</dbReference>
<protein>
    <submittedName>
        <fullName evidence="6">ABC transporter substrate-binding protein</fullName>
    </submittedName>
</protein>
<reference evidence="6" key="2">
    <citation type="submission" date="2022-10" db="EMBL/GenBank/DDBJ databases">
        <authorList>
            <person name="Trinh H.N."/>
        </authorList>
    </citation>
    <scope>NUCLEOTIDE SEQUENCE</scope>
    <source>
        <strain evidence="6">RN2-1</strain>
    </source>
</reference>
<dbReference type="InterPro" id="IPR000914">
    <property type="entry name" value="SBP_5_dom"/>
</dbReference>
<evidence type="ECO:0000313" key="7">
    <source>
        <dbReference type="Proteomes" id="UP001165679"/>
    </source>
</evidence>
<feature type="chain" id="PRO_5041410825" evidence="4">
    <location>
        <begin position="22"/>
        <end position="528"/>
    </location>
</feature>
<dbReference type="GO" id="GO:0042938">
    <property type="term" value="P:dipeptide transport"/>
    <property type="evidence" value="ECO:0007669"/>
    <property type="project" value="TreeGrafter"/>
</dbReference>
<dbReference type="FunFam" id="3.40.190.10:FF:000036">
    <property type="entry name" value="Dipeptide ABC transporter, substrate-binding protein"/>
    <property type="match status" value="1"/>
</dbReference>
<proteinExistence type="inferred from homology"/>
<sequence length="528" mass="59069">MRIHWLIGAAALLLTTASGHAKTLVFCSETNPENFGPMLATTSTSDTAAARQIYNKLFEFETGTTTLLPALAESYELSADGRVYTLKLRKGVKFQTTRNFRPTRAFNADDVLFTFERQWKKDHPYYPVNGGNYSHFNALNLGNALESVEKVDDHTVRITIKEALSPFLTNLGMNFLSIHSAEYAAQLLKAGTPEKIDQEPVGTGPYMLVNYQRDVAVRYRANPDYWRPQPKISDLIFAITPDASVRLAKLKANDCQVIALPNPADIDAIRKDPALKVESQEGLSIGYVSFNTEKKPFDDRRVRQALNMAIDKKAVLDAVYLGAGKIATNPIPSIVWSYNTEVKDYPYDPARAKALLAEAGYPNGFETDIWALPVSRPYNPNGRRMAELFQSYWGAVGVKAKIVSYELAEYLRRGRAGEHQTYELGWGGDTGDPDNFLYEVLGCAAVKTGRNNARWCNAGYESLVVKARQTSDKAERTELYKQAQAVFKEEAPWITLAHPIIFVPMRKEVQNYKIDPLGAYVFDGVDMN</sequence>
<gene>
    <name evidence="6" type="ORF">OL599_18705</name>
</gene>
<evidence type="ECO:0000256" key="2">
    <source>
        <dbReference type="ARBA" id="ARBA00005695"/>
    </source>
</evidence>
<dbReference type="PIRSF" id="PIRSF002741">
    <property type="entry name" value="MppA"/>
    <property type="match status" value="1"/>
</dbReference>
<dbReference type="AlphaFoldDB" id="A0AA42CFG6"/>
<dbReference type="InterPro" id="IPR039424">
    <property type="entry name" value="SBP_5"/>
</dbReference>
<dbReference type="CDD" id="cd08493">
    <property type="entry name" value="PBP2_DppA_like"/>
    <property type="match status" value="1"/>
</dbReference>
<feature type="signal peptide" evidence="4">
    <location>
        <begin position="1"/>
        <end position="21"/>
    </location>
</feature>
<reference evidence="6" key="1">
    <citation type="submission" date="2022-09" db="EMBL/GenBank/DDBJ databases">
        <title>Rhodovastum sp. nov. RN2-1 isolated from soil in Seongnam, South Korea.</title>
        <authorList>
            <person name="Le N.T."/>
        </authorList>
    </citation>
    <scope>NUCLEOTIDE SEQUENCE</scope>
    <source>
        <strain evidence="6">RN2-1</strain>
    </source>
</reference>
<comment type="caution">
    <text evidence="6">The sequence shown here is derived from an EMBL/GenBank/DDBJ whole genome shotgun (WGS) entry which is preliminary data.</text>
</comment>
<organism evidence="6 7">
    <name type="scientific">Limobrevibacterium gyesilva</name>
    <dbReference type="NCBI Taxonomy" id="2991712"/>
    <lineage>
        <taxon>Bacteria</taxon>
        <taxon>Pseudomonadati</taxon>
        <taxon>Pseudomonadota</taxon>
        <taxon>Alphaproteobacteria</taxon>
        <taxon>Acetobacterales</taxon>
        <taxon>Acetobacteraceae</taxon>
        <taxon>Limobrevibacterium</taxon>
    </lineage>
</organism>
<dbReference type="Pfam" id="PF00496">
    <property type="entry name" value="SBP_bac_5"/>
    <property type="match status" value="1"/>
</dbReference>
<dbReference type="InterPro" id="IPR030678">
    <property type="entry name" value="Peptide/Ni-bd"/>
</dbReference>
<name>A0AA42CFG6_9PROT</name>
<evidence type="ECO:0000313" key="6">
    <source>
        <dbReference type="EMBL" id="MCW3476599.1"/>
    </source>
</evidence>
<dbReference type="PANTHER" id="PTHR30290:SF38">
    <property type="entry name" value="D,D-DIPEPTIDE-BINDING PERIPLASMIC PROTEIN DDPA-RELATED"/>
    <property type="match status" value="1"/>
</dbReference>
<evidence type="ECO:0000256" key="3">
    <source>
        <dbReference type="ARBA" id="ARBA00022729"/>
    </source>
</evidence>
<dbReference type="RefSeq" id="WP_264715408.1">
    <property type="nucleotide sequence ID" value="NZ_JAPDNT010000021.1"/>
</dbReference>
<comment type="similarity">
    <text evidence="2">Belongs to the bacterial solute-binding protein 5 family.</text>
</comment>
<dbReference type="Gene3D" id="3.10.105.10">
    <property type="entry name" value="Dipeptide-binding Protein, Domain 3"/>
    <property type="match status" value="1"/>
</dbReference>
<dbReference type="GO" id="GO:1904680">
    <property type="term" value="F:peptide transmembrane transporter activity"/>
    <property type="evidence" value="ECO:0007669"/>
    <property type="project" value="TreeGrafter"/>
</dbReference>
<dbReference type="Proteomes" id="UP001165679">
    <property type="component" value="Unassembled WGS sequence"/>
</dbReference>
<feature type="domain" description="Solute-binding protein family 5" evidence="5">
    <location>
        <begin position="67"/>
        <end position="445"/>
    </location>
</feature>
<keyword evidence="7" id="KW-1185">Reference proteome</keyword>